<gene>
    <name evidence="1" type="ORF">AVDCRST_MAG32-2334</name>
</gene>
<dbReference type="SUPFAM" id="SSF53474">
    <property type="entry name" value="alpha/beta-Hydrolases"/>
    <property type="match status" value="1"/>
</dbReference>
<dbReference type="AlphaFoldDB" id="A0A6J4NNM6"/>
<dbReference type="EMBL" id="CADCUM010000094">
    <property type="protein sequence ID" value="CAA9391300.1"/>
    <property type="molecule type" value="Genomic_DNA"/>
</dbReference>
<dbReference type="InterPro" id="IPR029058">
    <property type="entry name" value="AB_hydrolase_fold"/>
</dbReference>
<sequence>MTFGGLPARWEPAGASRGLALVLPGRAYPPSAPLLDLARRAFLRHGFTVREVWWDSTSRTEAEVAAPEPWVRRQAEAALADEDAERVVVVGKSLGTNAASYACERGLDAVWLTPLLVDPVLADGIGRSSGRQLLVGGSADAWWDSAVAARLRGPRCDVLELPDADHGLCVDDVVRTAELHVAVARALDGFLAGL</sequence>
<proteinExistence type="predicted"/>
<evidence type="ECO:0000313" key="1">
    <source>
        <dbReference type="EMBL" id="CAA9391300.1"/>
    </source>
</evidence>
<reference evidence="1" key="1">
    <citation type="submission" date="2020-02" db="EMBL/GenBank/DDBJ databases">
        <authorList>
            <person name="Meier V. D."/>
        </authorList>
    </citation>
    <scope>NUCLEOTIDE SEQUENCE</scope>
    <source>
        <strain evidence="1">AVDCRST_MAG32</strain>
    </source>
</reference>
<protein>
    <recommendedName>
        <fullName evidence="2">Alpha/beta hydrolase</fullName>
    </recommendedName>
</protein>
<name>A0A6J4NNM6_9ACTN</name>
<evidence type="ECO:0008006" key="2">
    <source>
        <dbReference type="Google" id="ProtNLM"/>
    </source>
</evidence>
<dbReference type="Gene3D" id="3.40.50.1820">
    <property type="entry name" value="alpha/beta hydrolase"/>
    <property type="match status" value="1"/>
</dbReference>
<organism evidence="1">
    <name type="scientific">uncultured Nocardioides sp</name>
    <dbReference type="NCBI Taxonomy" id="198441"/>
    <lineage>
        <taxon>Bacteria</taxon>
        <taxon>Bacillati</taxon>
        <taxon>Actinomycetota</taxon>
        <taxon>Actinomycetes</taxon>
        <taxon>Propionibacteriales</taxon>
        <taxon>Nocardioidaceae</taxon>
        <taxon>Nocardioides</taxon>
        <taxon>environmental samples</taxon>
    </lineage>
</organism>
<accession>A0A6J4NNM6</accession>